<reference evidence="2 3" key="1">
    <citation type="submission" date="2024-05" db="EMBL/GenBank/DDBJ databases">
        <authorList>
            <person name="Duchaud E."/>
        </authorList>
    </citation>
    <scope>NUCLEOTIDE SEQUENCE [LARGE SCALE GENOMIC DNA]</scope>
    <source>
        <strain evidence="2">Ena-SAMPLE-TAB-13-05-2024-13:56:06:370-140305</strain>
    </source>
</reference>
<evidence type="ECO:0000259" key="1">
    <source>
        <dbReference type="Pfam" id="PF04536"/>
    </source>
</evidence>
<dbReference type="Gene3D" id="3.10.310.50">
    <property type="match status" value="1"/>
</dbReference>
<dbReference type="PANTHER" id="PTHR30373:SF2">
    <property type="entry name" value="UPF0603 PROTEIN YGCG"/>
    <property type="match status" value="1"/>
</dbReference>
<protein>
    <submittedName>
        <fullName evidence="2">TPM_phosphatase domain-containing protein</fullName>
    </submittedName>
</protein>
<dbReference type="PROSITE" id="PS51257">
    <property type="entry name" value="PROKAR_LIPOPROTEIN"/>
    <property type="match status" value="1"/>
</dbReference>
<feature type="domain" description="TPM" evidence="1">
    <location>
        <begin position="52"/>
        <end position="176"/>
    </location>
</feature>
<dbReference type="Proteomes" id="UP001497602">
    <property type="component" value="Unassembled WGS sequence"/>
</dbReference>
<dbReference type="Pfam" id="PF04536">
    <property type="entry name" value="TPM_phosphatase"/>
    <property type="match status" value="1"/>
</dbReference>
<sequence length="179" mass="20499">MKIIQLLLISLTISLVSCKLTVSERNTKKTIPFFDFNSVEKYKQSKLTGQIVNDYSNILNPSQKRQLTSLISNYYKKTTRQIALVTVNNIESYTDIRKFSTDLGNYWGIGSAEKNNGILIVFCNPCKQIRIATGLDTQKVLTDDICSTILNNNMIPYFKEGKFYEGFENGITELIKQWK</sequence>
<gene>
    <name evidence="2" type="ORF">T190115A13A_10235</name>
</gene>
<evidence type="ECO:0000313" key="3">
    <source>
        <dbReference type="Proteomes" id="UP001497602"/>
    </source>
</evidence>
<accession>A0ABM9PK89</accession>
<keyword evidence="3" id="KW-1185">Reference proteome</keyword>
<dbReference type="InterPro" id="IPR007621">
    <property type="entry name" value="TPM_dom"/>
</dbReference>
<dbReference type="RefSeq" id="WP_348737889.1">
    <property type="nucleotide sequence ID" value="NZ_CAXJRC010000011.1"/>
</dbReference>
<dbReference type="PANTHER" id="PTHR30373">
    <property type="entry name" value="UPF0603 PROTEIN YGCG"/>
    <property type="match status" value="1"/>
</dbReference>
<evidence type="ECO:0000313" key="2">
    <source>
        <dbReference type="EMBL" id="CAL2106079.1"/>
    </source>
</evidence>
<dbReference type="EMBL" id="CAXJRC010000011">
    <property type="protein sequence ID" value="CAL2106079.1"/>
    <property type="molecule type" value="Genomic_DNA"/>
</dbReference>
<organism evidence="2 3">
    <name type="scientific">Tenacibaculum vairaonense</name>
    <dbReference type="NCBI Taxonomy" id="3137860"/>
    <lineage>
        <taxon>Bacteria</taxon>
        <taxon>Pseudomonadati</taxon>
        <taxon>Bacteroidota</taxon>
        <taxon>Flavobacteriia</taxon>
        <taxon>Flavobacteriales</taxon>
        <taxon>Flavobacteriaceae</taxon>
        <taxon>Tenacibaculum</taxon>
    </lineage>
</organism>
<proteinExistence type="predicted"/>
<comment type="caution">
    <text evidence="2">The sequence shown here is derived from an EMBL/GenBank/DDBJ whole genome shotgun (WGS) entry which is preliminary data.</text>
</comment>
<name>A0ABM9PK89_9FLAO</name>